<dbReference type="InterPro" id="IPR014710">
    <property type="entry name" value="RmlC-like_jellyroll"/>
</dbReference>
<dbReference type="Gene3D" id="1.10.10.60">
    <property type="entry name" value="Homeodomain-like"/>
    <property type="match status" value="2"/>
</dbReference>
<keyword evidence="1" id="KW-0805">Transcription regulation</keyword>
<dbReference type="AlphaFoldDB" id="A0A0Q9Y851"/>
<keyword evidence="2" id="KW-0238">DNA-binding</keyword>
<reference evidence="5 6" key="1">
    <citation type="submission" date="2015-06" db="EMBL/GenBank/DDBJ databases">
        <title>Genome sequencing project of Bacillus galactosidilyticus PL133.</title>
        <authorList>
            <person name="Gaiero J."/>
            <person name="Nicol R."/>
            <person name="Habash M."/>
        </authorList>
    </citation>
    <scope>NUCLEOTIDE SEQUENCE [LARGE SCALE GENOMIC DNA]</scope>
    <source>
        <strain evidence="5 6">PL133</strain>
    </source>
</reference>
<dbReference type="PANTHER" id="PTHR43280:SF28">
    <property type="entry name" value="HTH-TYPE TRANSCRIPTIONAL ACTIVATOR RHAS"/>
    <property type="match status" value="1"/>
</dbReference>
<evidence type="ECO:0000313" key="5">
    <source>
        <dbReference type="EMBL" id="KRG17008.1"/>
    </source>
</evidence>
<dbReference type="SMART" id="SM00342">
    <property type="entry name" value="HTH_ARAC"/>
    <property type="match status" value="1"/>
</dbReference>
<dbReference type="EMBL" id="LGPB01000014">
    <property type="protein sequence ID" value="KRG17008.1"/>
    <property type="molecule type" value="Genomic_DNA"/>
</dbReference>
<dbReference type="Pfam" id="PF12833">
    <property type="entry name" value="HTH_18"/>
    <property type="match status" value="1"/>
</dbReference>
<dbReference type="PROSITE" id="PS01124">
    <property type="entry name" value="HTH_ARAC_FAMILY_2"/>
    <property type="match status" value="1"/>
</dbReference>
<dbReference type="PATRIC" id="fig|217031.4.peg.428"/>
<dbReference type="InterPro" id="IPR003313">
    <property type="entry name" value="AraC-bd"/>
</dbReference>
<evidence type="ECO:0000256" key="2">
    <source>
        <dbReference type="ARBA" id="ARBA00023125"/>
    </source>
</evidence>
<keyword evidence="3" id="KW-0804">Transcription</keyword>
<sequence>MEWTDSFVEGANLLNQRKLPINGNDAAILVHYWDAWPKHYNNKPHQHSFFELCYIFDGQGQYIDHNQTYSLAQGVIFLSRPYTRHQILSEKGLKMIFVGFELDKTKSSKEIIDLFASLKDTHSFINKNAEETLVVKIWTSLLIMTAKSYPLLNDSIQGLCAAFFSSVLGHFIDQHSNYKKEKKYSSYSALVYQAKLYIHDNLSQSLKLNDVAEYLHISGRHLSRIFQTELGQSFSSYIKRERVRKAGILLSDSNLPIKEISEITGFNTIHYFTSVFTTEMGLSPGMFRKKFKQQQTL</sequence>
<name>A0A0Q9Y851_9BACI</name>
<evidence type="ECO:0000256" key="1">
    <source>
        <dbReference type="ARBA" id="ARBA00023015"/>
    </source>
</evidence>
<evidence type="ECO:0000259" key="4">
    <source>
        <dbReference type="PROSITE" id="PS01124"/>
    </source>
</evidence>
<dbReference type="GO" id="GO:0003700">
    <property type="term" value="F:DNA-binding transcription factor activity"/>
    <property type="evidence" value="ECO:0007669"/>
    <property type="project" value="InterPro"/>
</dbReference>
<dbReference type="InterPro" id="IPR018060">
    <property type="entry name" value="HTH_AraC"/>
</dbReference>
<dbReference type="Gene3D" id="2.60.120.10">
    <property type="entry name" value="Jelly Rolls"/>
    <property type="match status" value="1"/>
</dbReference>
<accession>A0A0Q9Y851</accession>
<comment type="caution">
    <text evidence="5">The sequence shown here is derived from an EMBL/GenBank/DDBJ whole genome shotgun (WGS) entry which is preliminary data.</text>
</comment>
<dbReference type="GO" id="GO:0043565">
    <property type="term" value="F:sequence-specific DNA binding"/>
    <property type="evidence" value="ECO:0007669"/>
    <property type="project" value="InterPro"/>
</dbReference>
<dbReference type="CDD" id="cd02208">
    <property type="entry name" value="cupin_RmlC-like"/>
    <property type="match status" value="1"/>
</dbReference>
<proteinExistence type="predicted"/>
<dbReference type="Pfam" id="PF02311">
    <property type="entry name" value="AraC_binding"/>
    <property type="match status" value="1"/>
</dbReference>
<dbReference type="SUPFAM" id="SSF46689">
    <property type="entry name" value="Homeodomain-like"/>
    <property type="match status" value="2"/>
</dbReference>
<dbReference type="Proteomes" id="UP000053881">
    <property type="component" value="Unassembled WGS sequence"/>
</dbReference>
<organism evidence="5 6">
    <name type="scientific">Lederbergia galactosidilytica</name>
    <dbReference type="NCBI Taxonomy" id="217031"/>
    <lineage>
        <taxon>Bacteria</taxon>
        <taxon>Bacillati</taxon>
        <taxon>Bacillota</taxon>
        <taxon>Bacilli</taxon>
        <taxon>Bacillales</taxon>
        <taxon>Bacillaceae</taxon>
        <taxon>Lederbergia</taxon>
    </lineage>
</organism>
<dbReference type="InterPro" id="IPR009057">
    <property type="entry name" value="Homeodomain-like_sf"/>
</dbReference>
<dbReference type="SUPFAM" id="SSF51215">
    <property type="entry name" value="Regulatory protein AraC"/>
    <property type="match status" value="1"/>
</dbReference>
<dbReference type="PANTHER" id="PTHR43280">
    <property type="entry name" value="ARAC-FAMILY TRANSCRIPTIONAL REGULATOR"/>
    <property type="match status" value="1"/>
</dbReference>
<protein>
    <recommendedName>
        <fullName evidence="4">HTH araC/xylS-type domain-containing protein</fullName>
    </recommendedName>
</protein>
<evidence type="ECO:0000313" key="6">
    <source>
        <dbReference type="Proteomes" id="UP000053881"/>
    </source>
</evidence>
<dbReference type="InterPro" id="IPR037923">
    <property type="entry name" value="HTH-like"/>
</dbReference>
<gene>
    <name evidence="5" type="ORF">ACA29_01205</name>
</gene>
<evidence type="ECO:0000256" key="3">
    <source>
        <dbReference type="ARBA" id="ARBA00023163"/>
    </source>
</evidence>
<feature type="domain" description="HTH araC/xylS-type" evidence="4">
    <location>
        <begin position="192"/>
        <end position="290"/>
    </location>
</feature>